<accession>A0A4R7K3C2</accession>
<proteinExistence type="predicted"/>
<dbReference type="SMART" id="SM00065">
    <property type="entry name" value="GAF"/>
    <property type="match status" value="1"/>
</dbReference>
<dbReference type="InterPro" id="IPR001633">
    <property type="entry name" value="EAL_dom"/>
</dbReference>
<dbReference type="CDD" id="cd01948">
    <property type="entry name" value="EAL"/>
    <property type="match status" value="1"/>
</dbReference>
<comment type="caution">
    <text evidence="2">The sequence shown here is derived from an EMBL/GenBank/DDBJ whole genome shotgun (WGS) entry which is preliminary data.</text>
</comment>
<evidence type="ECO:0000313" key="2">
    <source>
        <dbReference type="EMBL" id="TDT44473.1"/>
    </source>
</evidence>
<dbReference type="SMART" id="SM00052">
    <property type="entry name" value="EAL"/>
    <property type="match status" value="1"/>
</dbReference>
<dbReference type="Proteomes" id="UP000295830">
    <property type="component" value="Unassembled WGS sequence"/>
</dbReference>
<dbReference type="InterPro" id="IPR035919">
    <property type="entry name" value="EAL_sf"/>
</dbReference>
<dbReference type="Gene3D" id="3.30.70.270">
    <property type="match status" value="1"/>
</dbReference>
<dbReference type="SMART" id="SM00267">
    <property type="entry name" value="GGDEF"/>
    <property type="match status" value="1"/>
</dbReference>
<evidence type="ECO:0000259" key="1">
    <source>
        <dbReference type="PROSITE" id="PS50883"/>
    </source>
</evidence>
<name>A0A4R7K3C2_9GAMM</name>
<feature type="domain" description="EAL" evidence="1">
    <location>
        <begin position="329"/>
        <end position="583"/>
    </location>
</feature>
<dbReference type="InterPro" id="IPR029787">
    <property type="entry name" value="Nucleotide_cyclase"/>
</dbReference>
<dbReference type="Pfam" id="PF00563">
    <property type="entry name" value="EAL"/>
    <property type="match status" value="1"/>
</dbReference>
<dbReference type="SUPFAM" id="SSF55073">
    <property type="entry name" value="Nucleotide cyclase"/>
    <property type="match status" value="1"/>
</dbReference>
<dbReference type="Gene3D" id="3.20.20.450">
    <property type="entry name" value="EAL domain"/>
    <property type="match status" value="1"/>
</dbReference>
<dbReference type="Pfam" id="PF00990">
    <property type="entry name" value="GGDEF"/>
    <property type="match status" value="1"/>
</dbReference>
<dbReference type="AlphaFoldDB" id="A0A4R7K3C2"/>
<dbReference type="InterPro" id="IPR003018">
    <property type="entry name" value="GAF"/>
</dbReference>
<dbReference type="PANTHER" id="PTHR33121">
    <property type="entry name" value="CYCLIC DI-GMP PHOSPHODIESTERASE PDEF"/>
    <property type="match status" value="1"/>
</dbReference>
<dbReference type="OrthoDB" id="9804951at2"/>
<dbReference type="GO" id="GO:0071111">
    <property type="term" value="F:cyclic-guanylate-specific phosphodiesterase activity"/>
    <property type="evidence" value="ECO:0007669"/>
    <property type="project" value="InterPro"/>
</dbReference>
<dbReference type="PROSITE" id="PS50883">
    <property type="entry name" value="EAL"/>
    <property type="match status" value="1"/>
</dbReference>
<keyword evidence="3" id="KW-1185">Reference proteome</keyword>
<dbReference type="InterPro" id="IPR050706">
    <property type="entry name" value="Cyclic-di-GMP_PDE-like"/>
</dbReference>
<gene>
    <name evidence="2" type="ORF">DES49_0583</name>
</gene>
<evidence type="ECO:0000313" key="3">
    <source>
        <dbReference type="Proteomes" id="UP000295830"/>
    </source>
</evidence>
<dbReference type="RefSeq" id="WP_133734850.1">
    <property type="nucleotide sequence ID" value="NZ_SOAX01000001.1"/>
</dbReference>
<dbReference type="EMBL" id="SOAX01000001">
    <property type="protein sequence ID" value="TDT44473.1"/>
    <property type="molecule type" value="Genomic_DNA"/>
</dbReference>
<reference evidence="2 3" key="1">
    <citation type="submission" date="2019-03" db="EMBL/GenBank/DDBJ databases">
        <title>Genomic Encyclopedia of Type Strains, Phase IV (KMG-IV): sequencing the most valuable type-strain genomes for metagenomic binning, comparative biology and taxonomic classification.</title>
        <authorList>
            <person name="Goeker M."/>
        </authorList>
    </citation>
    <scope>NUCLEOTIDE SEQUENCE [LARGE SCALE GENOMIC DNA]</scope>
    <source>
        <strain evidence="2 3">DSM 15505</strain>
    </source>
</reference>
<dbReference type="InterPro" id="IPR043128">
    <property type="entry name" value="Rev_trsase/Diguanyl_cyclase"/>
</dbReference>
<organism evidence="2 3">
    <name type="scientific">Halospina denitrificans</name>
    <dbReference type="NCBI Taxonomy" id="332522"/>
    <lineage>
        <taxon>Bacteria</taxon>
        <taxon>Pseudomonadati</taxon>
        <taxon>Pseudomonadota</taxon>
        <taxon>Gammaproteobacteria</taxon>
        <taxon>Halospina</taxon>
    </lineage>
</organism>
<dbReference type="SUPFAM" id="SSF141868">
    <property type="entry name" value="EAL domain-like"/>
    <property type="match status" value="1"/>
</dbReference>
<protein>
    <submittedName>
        <fullName evidence="2">EAL domain-containing protein (Putative c-di-GMP-specific phosphodiesterase class I)</fullName>
    </submittedName>
</protein>
<dbReference type="InterPro" id="IPR029016">
    <property type="entry name" value="GAF-like_dom_sf"/>
</dbReference>
<dbReference type="InterPro" id="IPR000160">
    <property type="entry name" value="GGDEF_dom"/>
</dbReference>
<sequence length="583" mass="64772">MSLYEEECLRALRQLNLLDTPPSECFDRITRMATQLFDLPVAAVSLTDEDRQWFKSRVGTDMRELPRHKSPCSGVSATSEVLVIEDFLESDCYRDSPQAQLGLRFYAGAPLVTRDGYTLGTMCVLGYEPRSITDNEIRTLQDLSAMVMAQVELQQALGRVDPATALPNSAQVSDDLADLSRDFPDGECFALLIELLDVVQLNTLTRVMGPGEVDELARMGSQHLQSQMTERDKLYSAGPCQFLFLRQTEDSDTIQQKALQLHDSLQSLNQLETMPAAVQPAIGIVPFVLGQTAAEDVLRLAHSSCQDARHWEKPAATYSRSLDVGCQRRFALLNDMQRALEVSDQLELVFQPRVALASGECVGAEALLRWQHPELGNVSPGELIPLVENTPQARGLTNWVMRTAIRQAAQWHHRGITLPISINVMASNLEEVGFTDELLQHLDSWNLPPSALELELTESALLSSRQRVHKQLKQLEASGIGIAIDDFGTGYSSLSYLMTIPAGAVKIDRAFMNWRKDKEHRKTLLKGIINLARDLGYRTVAEGCTTEEMLQTLRHFGCDEAQSFNLSKPLSPGAFEAWVAGTS</sequence>
<dbReference type="Gene3D" id="3.30.450.40">
    <property type="match status" value="1"/>
</dbReference>
<dbReference type="PANTHER" id="PTHR33121:SF19">
    <property type="entry name" value="CYCLIC DI-GMP PHOSPHODIESTERASE PA2567"/>
    <property type="match status" value="1"/>
</dbReference>
<dbReference type="Pfam" id="PF01590">
    <property type="entry name" value="GAF"/>
    <property type="match status" value="1"/>
</dbReference>
<dbReference type="SUPFAM" id="SSF55781">
    <property type="entry name" value="GAF domain-like"/>
    <property type="match status" value="1"/>
</dbReference>